<sequence length="523" mass="57250">MSPLSKMLPKAWSQITPYLAFNCCVFLLGAIIFGIDTGSFGGLQALPSFLNDFGVPDQNGVYEMPQLRRSLMNSLPWIGKILGCFSSDILIDRLGFKNTMHVAAGVQIVGVILEISANHWMQFTIGRDVAYFAVGLVENAVPSYNAETSPAATRGLLSGSIMFVTALGNLWGAGMSRAYATETSSKGWMIPTGMQFIPAVLILIFIPFTPESPRWLLAKGRFDDAKRSLDKIRHKYEVEDGSTTAELNAMNELVQESLATEEGGWLDIFRGNYLRRTWIAGTLFAIHQSNGNQFVQSYAATFYVQQGLGAMSFTYNMIGQSMGILGCLVGVILFDITGRRPLLIYGSVVCTFLLFLASGIGGSTSNPGQKITHTMISCFMIFPAFTRIAATNTAFLTGAEIGGVRLRKKIMAFGLCVDVAAAFLVTFVTPYLLPILGVNIGWIFGAVCAFTVVWGWFFFPELKNRSLEEVDELFRANLKAWQFNKYKTYGTAATLTAIQNGDRDAAQRATAEEKAVATQNEAI</sequence>
<keyword evidence="5 6" id="KW-0472">Membrane</keyword>
<dbReference type="RefSeq" id="XP_051361114.1">
    <property type="nucleotide sequence ID" value="XM_051507753.1"/>
</dbReference>
<dbReference type="OrthoDB" id="6612291at2759"/>
<dbReference type="Pfam" id="PF00083">
    <property type="entry name" value="Sugar_tr"/>
    <property type="match status" value="1"/>
</dbReference>
<feature type="transmembrane region" description="Helical" evidence="6">
    <location>
        <begin position="156"/>
        <end position="176"/>
    </location>
</feature>
<feature type="transmembrane region" description="Helical" evidence="6">
    <location>
        <begin position="410"/>
        <end position="433"/>
    </location>
</feature>
<evidence type="ECO:0000256" key="4">
    <source>
        <dbReference type="ARBA" id="ARBA00022989"/>
    </source>
</evidence>
<dbReference type="AlphaFoldDB" id="A0A9P9XZA7"/>
<comment type="subcellular location">
    <subcellularLocation>
        <location evidence="1">Membrane</location>
        <topology evidence="1">Multi-pass membrane protein</topology>
    </subcellularLocation>
</comment>
<dbReference type="GO" id="GO:0005351">
    <property type="term" value="F:carbohydrate:proton symporter activity"/>
    <property type="evidence" value="ECO:0007669"/>
    <property type="project" value="TreeGrafter"/>
</dbReference>
<protein>
    <recommendedName>
        <fullName evidence="7">Major facilitator superfamily (MFS) profile domain-containing protein</fullName>
    </recommendedName>
</protein>
<feature type="transmembrane region" description="Helical" evidence="6">
    <location>
        <begin position="188"/>
        <end position="208"/>
    </location>
</feature>
<feature type="transmembrane region" description="Helical" evidence="6">
    <location>
        <begin position="343"/>
        <end position="362"/>
    </location>
</feature>
<feature type="transmembrane region" description="Helical" evidence="6">
    <location>
        <begin position="374"/>
        <end position="398"/>
    </location>
</feature>
<dbReference type="PROSITE" id="PS50850">
    <property type="entry name" value="MFS"/>
    <property type="match status" value="1"/>
</dbReference>
<dbReference type="InterPro" id="IPR020846">
    <property type="entry name" value="MFS_dom"/>
</dbReference>
<evidence type="ECO:0000256" key="6">
    <source>
        <dbReference type="SAM" id="Phobius"/>
    </source>
</evidence>
<evidence type="ECO:0000256" key="1">
    <source>
        <dbReference type="ARBA" id="ARBA00004141"/>
    </source>
</evidence>
<dbReference type="Proteomes" id="UP001055219">
    <property type="component" value="Unassembled WGS sequence"/>
</dbReference>
<proteinExistence type="inferred from homology"/>
<evidence type="ECO:0000259" key="7">
    <source>
        <dbReference type="PROSITE" id="PS50850"/>
    </source>
</evidence>
<dbReference type="EMBL" id="JAGIXG020000035">
    <property type="protein sequence ID" value="KAI6780258.1"/>
    <property type="molecule type" value="Genomic_DNA"/>
</dbReference>
<evidence type="ECO:0000313" key="8">
    <source>
        <dbReference type="EMBL" id="KAI6780258.1"/>
    </source>
</evidence>
<evidence type="ECO:0000313" key="9">
    <source>
        <dbReference type="Proteomes" id="UP001055219"/>
    </source>
</evidence>
<organism evidence="8 9">
    <name type="scientific">Emericellopsis cladophorae</name>
    <dbReference type="NCBI Taxonomy" id="2686198"/>
    <lineage>
        <taxon>Eukaryota</taxon>
        <taxon>Fungi</taxon>
        <taxon>Dikarya</taxon>
        <taxon>Ascomycota</taxon>
        <taxon>Pezizomycotina</taxon>
        <taxon>Sordariomycetes</taxon>
        <taxon>Hypocreomycetidae</taxon>
        <taxon>Hypocreales</taxon>
        <taxon>Bionectriaceae</taxon>
        <taxon>Emericellopsis</taxon>
    </lineage>
</organism>
<comment type="caution">
    <text evidence="8">The sequence shown here is derived from an EMBL/GenBank/DDBJ whole genome shotgun (WGS) entry which is preliminary data.</text>
</comment>
<comment type="similarity">
    <text evidence="2">Belongs to the major facilitator superfamily. Sugar transporter (TC 2.A.1.1) family.</text>
</comment>
<evidence type="ECO:0000256" key="5">
    <source>
        <dbReference type="ARBA" id="ARBA00023136"/>
    </source>
</evidence>
<keyword evidence="4 6" id="KW-1133">Transmembrane helix</keyword>
<feature type="transmembrane region" description="Helical" evidence="6">
    <location>
        <begin position="15"/>
        <end position="35"/>
    </location>
</feature>
<accession>A0A9P9XZA7</accession>
<feature type="transmembrane region" description="Helical" evidence="6">
    <location>
        <begin position="439"/>
        <end position="459"/>
    </location>
</feature>
<dbReference type="Gene3D" id="1.20.1250.20">
    <property type="entry name" value="MFS general substrate transporter like domains"/>
    <property type="match status" value="1"/>
</dbReference>
<keyword evidence="3 6" id="KW-0812">Transmembrane</keyword>
<dbReference type="GO" id="GO:0016020">
    <property type="term" value="C:membrane"/>
    <property type="evidence" value="ECO:0007669"/>
    <property type="project" value="UniProtKB-SubCell"/>
</dbReference>
<dbReference type="InterPro" id="IPR005828">
    <property type="entry name" value="MFS_sugar_transport-like"/>
</dbReference>
<dbReference type="GeneID" id="75829543"/>
<dbReference type="PANTHER" id="PTHR48022:SF27">
    <property type="entry name" value="MAJOR FACILITATOR SUPERFAMILY (MFS) PROFILE DOMAIN-CONTAINING PROTEIN"/>
    <property type="match status" value="1"/>
</dbReference>
<dbReference type="InterPro" id="IPR036259">
    <property type="entry name" value="MFS_trans_sf"/>
</dbReference>
<evidence type="ECO:0000256" key="3">
    <source>
        <dbReference type="ARBA" id="ARBA00022692"/>
    </source>
</evidence>
<dbReference type="InterPro" id="IPR050360">
    <property type="entry name" value="MFS_Sugar_Transporters"/>
</dbReference>
<dbReference type="PANTHER" id="PTHR48022">
    <property type="entry name" value="PLASTIDIC GLUCOSE TRANSPORTER 4"/>
    <property type="match status" value="1"/>
</dbReference>
<name>A0A9P9XZA7_9HYPO</name>
<gene>
    <name evidence="8" type="ORF">J7T54_003037</name>
</gene>
<dbReference type="SUPFAM" id="SSF103473">
    <property type="entry name" value="MFS general substrate transporter"/>
    <property type="match status" value="1"/>
</dbReference>
<reference evidence="8" key="2">
    <citation type="submission" date="2022-07" db="EMBL/GenBank/DDBJ databases">
        <authorList>
            <person name="Goncalves M.F.M."/>
            <person name="Hilario S."/>
            <person name="Van De Peer Y."/>
            <person name="Esteves A.C."/>
            <person name="Alves A."/>
        </authorList>
    </citation>
    <scope>NUCLEOTIDE SEQUENCE</scope>
    <source>
        <strain evidence="8">MUM 19.33</strain>
    </source>
</reference>
<reference evidence="8" key="1">
    <citation type="journal article" date="2021" name="J Fungi (Basel)">
        <title>Genomic and Metabolomic Analyses of the Marine Fungus Emericellopsis cladophorae: Insights into Saltwater Adaptability Mechanisms and Its Biosynthetic Potential.</title>
        <authorList>
            <person name="Goncalves M.F.M."/>
            <person name="Hilario S."/>
            <person name="Van de Peer Y."/>
            <person name="Esteves A.C."/>
            <person name="Alves A."/>
        </authorList>
    </citation>
    <scope>NUCLEOTIDE SEQUENCE</scope>
    <source>
        <strain evidence="8">MUM 19.33</strain>
    </source>
</reference>
<keyword evidence="9" id="KW-1185">Reference proteome</keyword>
<evidence type="ECO:0000256" key="2">
    <source>
        <dbReference type="ARBA" id="ARBA00010992"/>
    </source>
</evidence>
<feature type="domain" description="Major facilitator superfamily (MFS) profile" evidence="7">
    <location>
        <begin position="22"/>
        <end position="463"/>
    </location>
</feature>
<feature type="transmembrane region" description="Helical" evidence="6">
    <location>
        <begin position="317"/>
        <end position="336"/>
    </location>
</feature>